<keyword evidence="4" id="KW-1185">Reference proteome</keyword>
<evidence type="ECO:0000259" key="2">
    <source>
        <dbReference type="Pfam" id="PF13670"/>
    </source>
</evidence>
<organism evidence="3 4">
    <name type="scientific">Lampropedia aestuarii</name>
    <dbReference type="NCBI Taxonomy" id="2562762"/>
    <lineage>
        <taxon>Bacteria</taxon>
        <taxon>Pseudomonadati</taxon>
        <taxon>Pseudomonadota</taxon>
        <taxon>Betaproteobacteria</taxon>
        <taxon>Burkholderiales</taxon>
        <taxon>Comamonadaceae</taxon>
        <taxon>Lampropedia</taxon>
    </lineage>
</organism>
<dbReference type="OrthoDB" id="5951452at2"/>
<evidence type="ECO:0000313" key="3">
    <source>
        <dbReference type="EMBL" id="THJ32637.1"/>
    </source>
</evidence>
<feature type="chain" id="PRO_5020760557" evidence="1">
    <location>
        <begin position="37"/>
        <end position="227"/>
    </location>
</feature>
<evidence type="ECO:0000256" key="1">
    <source>
        <dbReference type="SAM" id="SignalP"/>
    </source>
</evidence>
<proteinExistence type="predicted"/>
<feature type="domain" description="PepSY" evidence="2">
    <location>
        <begin position="168"/>
        <end position="224"/>
    </location>
</feature>
<dbReference type="Pfam" id="PF13670">
    <property type="entry name" value="PepSY_2"/>
    <property type="match status" value="2"/>
</dbReference>
<comment type="caution">
    <text evidence="3">The sequence shown here is derived from an EMBL/GenBank/DDBJ whole genome shotgun (WGS) entry which is preliminary data.</text>
</comment>
<dbReference type="InterPro" id="IPR025711">
    <property type="entry name" value="PepSY"/>
</dbReference>
<keyword evidence="1" id="KW-0732">Signal</keyword>
<dbReference type="EMBL" id="SSWX01000014">
    <property type="protein sequence ID" value="THJ32637.1"/>
    <property type="molecule type" value="Genomic_DNA"/>
</dbReference>
<reference evidence="3 4" key="1">
    <citation type="submission" date="2019-04" db="EMBL/GenBank/DDBJ databases">
        <title>Lampropedia sp YIM MLB12 draf genome.</title>
        <authorList>
            <person name="Wang Y.-X."/>
        </authorList>
    </citation>
    <scope>NUCLEOTIDE SEQUENCE [LARGE SCALE GENOMIC DNA]</scope>
    <source>
        <strain evidence="3 4">YIM MLB12</strain>
    </source>
</reference>
<accession>A0A4S5BJK4</accession>
<sequence>MTTKQTLQSLSKRTTLKPFAAIVLATSLSWAGSSMAADTAQQAVDVINAHGYVSIDKLKREHGLWTAKATTHDGVRVNLLVDANDQLLEVGRPDNQHNMATAQQVAQHVQQLGYQRVHDVKFDDGFWEAEAYNQAGFDVDLTLHPITLAVLSEVVDGLGSATPGVGNDYLSAAQVRSALEASGYSRIHDLEFDDGRWEADATNAAGQRVELRIDPHSGVVLREKRDD</sequence>
<dbReference type="AlphaFoldDB" id="A0A4S5BJK4"/>
<feature type="signal peptide" evidence="1">
    <location>
        <begin position="1"/>
        <end position="36"/>
    </location>
</feature>
<gene>
    <name evidence="3" type="ORF">E8K88_11700</name>
</gene>
<dbReference type="Proteomes" id="UP000306236">
    <property type="component" value="Unassembled WGS sequence"/>
</dbReference>
<name>A0A4S5BJK4_9BURK</name>
<evidence type="ECO:0000313" key="4">
    <source>
        <dbReference type="Proteomes" id="UP000306236"/>
    </source>
</evidence>
<protein>
    <submittedName>
        <fullName evidence="3">PepSY domain-containing protein</fullName>
    </submittedName>
</protein>
<dbReference type="RefSeq" id="WP_136406853.1">
    <property type="nucleotide sequence ID" value="NZ_SSWX01000014.1"/>
</dbReference>
<feature type="domain" description="PepSY" evidence="2">
    <location>
        <begin position="96"/>
        <end position="152"/>
    </location>
</feature>